<dbReference type="InterPro" id="IPR001818">
    <property type="entry name" value="Pept_M10_metallopeptidase"/>
</dbReference>
<dbReference type="SMART" id="SM00235">
    <property type="entry name" value="ZnMc"/>
    <property type="match status" value="1"/>
</dbReference>
<dbReference type="GO" id="GO:0004222">
    <property type="term" value="F:metalloendopeptidase activity"/>
    <property type="evidence" value="ECO:0007669"/>
    <property type="project" value="InterPro"/>
</dbReference>
<evidence type="ECO:0000313" key="7">
    <source>
        <dbReference type="EMBL" id="KRM94348.1"/>
    </source>
</evidence>
<dbReference type="GO" id="GO:0031012">
    <property type="term" value="C:extracellular matrix"/>
    <property type="evidence" value="ECO:0007669"/>
    <property type="project" value="InterPro"/>
</dbReference>
<evidence type="ECO:0000256" key="4">
    <source>
        <dbReference type="ARBA" id="ARBA00022833"/>
    </source>
</evidence>
<dbReference type="PANTHER" id="PTHR10201">
    <property type="entry name" value="MATRIX METALLOPROTEINASE"/>
    <property type="match status" value="1"/>
</dbReference>
<dbReference type="GO" id="GO:0008270">
    <property type="term" value="F:zinc ion binding"/>
    <property type="evidence" value="ECO:0007669"/>
    <property type="project" value="InterPro"/>
</dbReference>
<keyword evidence="8" id="KW-1185">Reference proteome</keyword>
<feature type="domain" description="Peptidase metallopeptidase" evidence="6">
    <location>
        <begin position="44"/>
        <end position="205"/>
    </location>
</feature>
<dbReference type="EMBL" id="AYZR01000004">
    <property type="protein sequence ID" value="KRM94348.1"/>
    <property type="molecule type" value="Genomic_DNA"/>
</dbReference>
<evidence type="ECO:0000256" key="2">
    <source>
        <dbReference type="ARBA" id="ARBA00022723"/>
    </source>
</evidence>
<dbReference type="PATRIC" id="fig|1423802.4.peg.1321"/>
<dbReference type="InterPro" id="IPR006026">
    <property type="entry name" value="Peptidase_Metallo"/>
</dbReference>
<keyword evidence="1 7" id="KW-0645">Protease</keyword>
<proteinExistence type="predicted"/>
<name>A0A0R2D2K8_9LACO</name>
<dbReference type="GO" id="GO:0006508">
    <property type="term" value="P:proteolysis"/>
    <property type="evidence" value="ECO:0007669"/>
    <property type="project" value="UniProtKB-KW"/>
</dbReference>
<dbReference type="InterPro" id="IPR024079">
    <property type="entry name" value="MetalloPept_cat_dom_sf"/>
</dbReference>
<evidence type="ECO:0000259" key="6">
    <source>
        <dbReference type="SMART" id="SM00235"/>
    </source>
</evidence>
<dbReference type="Proteomes" id="UP000051256">
    <property type="component" value="Unassembled WGS sequence"/>
</dbReference>
<gene>
    <name evidence="7" type="ORF">FC56_GL001302</name>
</gene>
<keyword evidence="5" id="KW-0482">Metalloprotease</keyword>
<accession>A0A0R2D2K8</accession>
<dbReference type="Pfam" id="PF00413">
    <property type="entry name" value="Peptidase_M10"/>
    <property type="match status" value="1"/>
</dbReference>
<dbReference type="STRING" id="1423802.FC56_GL001302"/>
<dbReference type="PANTHER" id="PTHR10201:SF323">
    <property type="entry name" value="MATRIX METALLOPROTEINASE-21"/>
    <property type="match status" value="1"/>
</dbReference>
<keyword evidence="3" id="KW-0378">Hydrolase</keyword>
<evidence type="ECO:0000313" key="8">
    <source>
        <dbReference type="Proteomes" id="UP000051256"/>
    </source>
</evidence>
<dbReference type="SUPFAM" id="SSF55486">
    <property type="entry name" value="Metalloproteases ('zincins'), catalytic domain"/>
    <property type="match status" value="1"/>
</dbReference>
<dbReference type="AlphaFoldDB" id="A0A0R2D2K8"/>
<comment type="caution">
    <text evidence="7">The sequence shown here is derived from an EMBL/GenBank/DDBJ whole genome shotgun (WGS) entry which is preliminary data.</text>
</comment>
<sequence length="207" mass="23132">MLATKQNVQTAVINTVKDLQNQIVQVIPQPKANYPVSSKKNDTELQTITSDDLSRVYYYHFAKQTPTEVKKLFLQAIAEYNQTGLVKLVPGIANKHRNGITLGTYNKAGRSSTNQPQTSMIELGIGGPTMIQYRGRENYTINHASAKLNSHYADAYKLSVAVHELGHALGLNHSSSKRSVMYPIDQGITQLSRMDLRNLAKIYLRTK</sequence>
<evidence type="ECO:0000256" key="5">
    <source>
        <dbReference type="ARBA" id="ARBA00023049"/>
    </source>
</evidence>
<evidence type="ECO:0000256" key="1">
    <source>
        <dbReference type="ARBA" id="ARBA00022670"/>
    </source>
</evidence>
<organism evidence="7 8">
    <name type="scientific">Lentilactobacillus senioris DSM 24302 = JCM 17472</name>
    <dbReference type="NCBI Taxonomy" id="1423802"/>
    <lineage>
        <taxon>Bacteria</taxon>
        <taxon>Bacillati</taxon>
        <taxon>Bacillota</taxon>
        <taxon>Bacilli</taxon>
        <taxon>Lactobacillales</taxon>
        <taxon>Lactobacillaceae</taxon>
        <taxon>Lentilactobacillus</taxon>
    </lineage>
</organism>
<dbReference type="Gene3D" id="3.40.390.10">
    <property type="entry name" value="Collagenase (Catalytic Domain)"/>
    <property type="match status" value="1"/>
</dbReference>
<protein>
    <submittedName>
        <fullName evidence="7">Zn-dependent protease</fullName>
    </submittedName>
</protein>
<reference evidence="7 8" key="1">
    <citation type="journal article" date="2015" name="Genome Announc.">
        <title>Expanding the biotechnology potential of lactobacilli through comparative genomics of 213 strains and associated genera.</title>
        <authorList>
            <person name="Sun Z."/>
            <person name="Harris H.M."/>
            <person name="McCann A."/>
            <person name="Guo C."/>
            <person name="Argimon S."/>
            <person name="Zhang W."/>
            <person name="Yang X."/>
            <person name="Jeffery I.B."/>
            <person name="Cooney J.C."/>
            <person name="Kagawa T.F."/>
            <person name="Liu W."/>
            <person name="Song Y."/>
            <person name="Salvetti E."/>
            <person name="Wrobel A."/>
            <person name="Rasinkangas P."/>
            <person name="Parkhill J."/>
            <person name="Rea M.C."/>
            <person name="O'Sullivan O."/>
            <person name="Ritari J."/>
            <person name="Douillard F.P."/>
            <person name="Paul Ross R."/>
            <person name="Yang R."/>
            <person name="Briner A.E."/>
            <person name="Felis G.E."/>
            <person name="de Vos W.M."/>
            <person name="Barrangou R."/>
            <person name="Klaenhammer T.R."/>
            <person name="Caufield P.W."/>
            <person name="Cui Y."/>
            <person name="Zhang H."/>
            <person name="O'Toole P.W."/>
        </authorList>
    </citation>
    <scope>NUCLEOTIDE SEQUENCE [LARGE SCALE GENOMIC DNA]</scope>
    <source>
        <strain evidence="7 8">DSM 24302</strain>
    </source>
</reference>
<keyword evidence="2" id="KW-0479">Metal-binding</keyword>
<keyword evidence="4" id="KW-0862">Zinc</keyword>
<evidence type="ECO:0000256" key="3">
    <source>
        <dbReference type="ARBA" id="ARBA00022801"/>
    </source>
</evidence>